<feature type="domain" description="RNA-binding S4" evidence="2">
    <location>
        <begin position="1"/>
        <end position="65"/>
    </location>
</feature>
<sequence>MRLDKWLKVTLIFKQRSKVVSYIENNKIRVNNEPVKASKTVKIGDVISIQKEIGVYHYTVLRLSEKNVTTVEAKEMYALQMLEQQGSEDEKFIRKIEKDRVLAAKKDWNKMYDNKKQQRKLRARKYNFE</sequence>
<evidence type="ECO:0000259" key="2">
    <source>
        <dbReference type="SMART" id="SM00363"/>
    </source>
</evidence>
<dbReference type="InterPro" id="IPR036986">
    <property type="entry name" value="S4_RNA-bd_sf"/>
</dbReference>
<name>A0A1I1DT20_BREAD</name>
<dbReference type="GO" id="GO:0003723">
    <property type="term" value="F:RNA binding"/>
    <property type="evidence" value="ECO:0007669"/>
    <property type="project" value="UniProtKB-KW"/>
</dbReference>
<gene>
    <name evidence="3" type="ORF">SAMN02745150_00757</name>
</gene>
<dbReference type="STRING" id="34097.SAMN02745150_00757"/>
<dbReference type="SUPFAM" id="SSF55174">
    <property type="entry name" value="Alpha-L RNA-binding motif"/>
    <property type="match status" value="1"/>
</dbReference>
<dbReference type="Pfam" id="PF01479">
    <property type="entry name" value="S4"/>
    <property type="match status" value="1"/>
</dbReference>
<protein>
    <submittedName>
        <fullName evidence="3">S4 domain-containing protein</fullName>
    </submittedName>
</protein>
<evidence type="ECO:0000256" key="1">
    <source>
        <dbReference type="PROSITE-ProRule" id="PRU00182"/>
    </source>
</evidence>
<dbReference type="SMART" id="SM00363">
    <property type="entry name" value="S4"/>
    <property type="match status" value="1"/>
</dbReference>
<dbReference type="AlphaFoldDB" id="A0A1I1DT20"/>
<dbReference type="CDD" id="cd00165">
    <property type="entry name" value="S4"/>
    <property type="match status" value="1"/>
</dbReference>
<proteinExistence type="predicted"/>
<dbReference type="Proteomes" id="UP000240042">
    <property type="component" value="Unassembled WGS sequence"/>
</dbReference>
<dbReference type="PROSITE" id="PS50889">
    <property type="entry name" value="S4"/>
    <property type="match status" value="1"/>
</dbReference>
<dbReference type="EMBL" id="FOKY01000004">
    <property type="protein sequence ID" value="SFB78051.1"/>
    <property type="molecule type" value="Genomic_DNA"/>
</dbReference>
<organism evidence="3 4">
    <name type="scientific">Brevinema andersonii</name>
    <dbReference type="NCBI Taxonomy" id="34097"/>
    <lineage>
        <taxon>Bacteria</taxon>
        <taxon>Pseudomonadati</taxon>
        <taxon>Spirochaetota</taxon>
        <taxon>Spirochaetia</taxon>
        <taxon>Brevinematales</taxon>
        <taxon>Brevinemataceae</taxon>
        <taxon>Brevinema</taxon>
    </lineage>
</organism>
<evidence type="ECO:0000313" key="3">
    <source>
        <dbReference type="EMBL" id="SFB78051.1"/>
    </source>
</evidence>
<keyword evidence="4" id="KW-1185">Reference proteome</keyword>
<dbReference type="RefSeq" id="WP_092318793.1">
    <property type="nucleotide sequence ID" value="NZ_FOKY01000004.1"/>
</dbReference>
<dbReference type="Gene3D" id="3.10.290.10">
    <property type="entry name" value="RNA-binding S4 domain"/>
    <property type="match status" value="1"/>
</dbReference>
<accession>A0A1I1DT20</accession>
<dbReference type="OrthoDB" id="9797176at2"/>
<dbReference type="InterPro" id="IPR002942">
    <property type="entry name" value="S4_RNA-bd"/>
</dbReference>
<reference evidence="4" key="1">
    <citation type="submission" date="2016-10" db="EMBL/GenBank/DDBJ databases">
        <authorList>
            <person name="Varghese N."/>
            <person name="Submissions S."/>
        </authorList>
    </citation>
    <scope>NUCLEOTIDE SEQUENCE [LARGE SCALE GENOMIC DNA]</scope>
    <source>
        <strain evidence="4">ATCC 43811</strain>
    </source>
</reference>
<keyword evidence="1" id="KW-0694">RNA-binding</keyword>
<evidence type="ECO:0000313" key="4">
    <source>
        <dbReference type="Proteomes" id="UP000240042"/>
    </source>
</evidence>